<evidence type="ECO:0000256" key="5">
    <source>
        <dbReference type="SAM" id="MobiDB-lite"/>
    </source>
</evidence>
<dbReference type="InterPro" id="IPR047091">
    <property type="entry name" value="EIN3-like_DNA-bd"/>
</dbReference>
<keyword evidence="4" id="KW-0539">Nucleus</keyword>
<keyword evidence="8" id="KW-1185">Reference proteome</keyword>
<evidence type="ECO:0000256" key="3">
    <source>
        <dbReference type="ARBA" id="ARBA00022745"/>
    </source>
</evidence>
<protein>
    <recommendedName>
        <fullName evidence="6">Ethylene insensitive 3-like DNA-binding domain-containing protein</fullName>
    </recommendedName>
</protein>
<evidence type="ECO:0000256" key="4">
    <source>
        <dbReference type="ARBA" id="ARBA00023242"/>
    </source>
</evidence>
<evidence type="ECO:0000256" key="1">
    <source>
        <dbReference type="ARBA" id="ARBA00004123"/>
    </source>
</evidence>
<sequence>MDKGKGILLPEESSNGQIDASATNNEAISSMAGPSRIQPETDSSERTNPNSYISDTDSSSEQSSPDEEPIVTEMRRRLAFYQEKLNKSSGQQIEERAEGKGKRKAKDPSAEIVPLEMELHRSHNIIERCFKKGVEEANLQGYAYGIVLEDGKVLSGYSDSLQKWWDEDVIFDQTGPAAADQFHAENQQNLNPANDDDPPKRTYDYLMQLSDATLASVQSAIMQACKPSQRKFPFRNKVQPPWWPTGDEPWWDQTGIDREEGKPPYKKPHDLRKKWKAVVVLAIMKSLAPSFRTLAQKARRNKNLQNRMTAREMNSWHSALKEEMIIYSREHPDMPLSNLLIQLQPQRQPQQQLQQQPQQNPVIPVENQQGDNTMLPWPNQRRKVRFTCQHLGCIHHDYDFGFRTAELRDHHQTNCRYHSTASSPATPVMFASMIPPSDSVSQVTAPPPFSPMHQPQQIVQPSFPPMFPSQSPPLPQMDGSTSLMNPPQNTWQFNYGVTNYPGTPSGSLNMGQQQPTFDCGGLYNMSSGNCSNIGSYMQLLTEGYPDTSLLSPHCAGSSMHQDLMENYMLAGGEGSSTGVFLQPGFQPSEPTEMQLFPNMPTAQTTFGGTQTNVELPQWTQSGGTEPLGIPLGSSEPYLVEQSNTVPQDSHEVQIPPPSVEQNQFDTGNSEFCPGLPFVP</sequence>
<comment type="subcellular location">
    <subcellularLocation>
        <location evidence="1">Nucleus</location>
    </subcellularLocation>
</comment>
<dbReference type="GO" id="GO:0003700">
    <property type="term" value="F:DNA-binding transcription factor activity"/>
    <property type="evidence" value="ECO:0007669"/>
    <property type="project" value="InterPro"/>
</dbReference>
<accession>A0AAD5W9M9</accession>
<keyword evidence="3" id="KW-0936">Ethylene signaling pathway</keyword>
<dbReference type="PANTHER" id="PTHR33305:SF30">
    <property type="entry name" value="ETHYLENE INSENSITIVE 3-LIKE 3 PROTEIN"/>
    <property type="match status" value="1"/>
</dbReference>
<evidence type="ECO:0000313" key="7">
    <source>
        <dbReference type="EMBL" id="KAJ3684329.1"/>
    </source>
</evidence>
<gene>
    <name evidence="7" type="ORF">LUZ61_013493</name>
</gene>
<dbReference type="AlphaFoldDB" id="A0AAD5W9M9"/>
<dbReference type="InterPro" id="IPR023278">
    <property type="entry name" value="Ethylene_insens-like_DNA-bd"/>
</dbReference>
<dbReference type="Proteomes" id="UP001210211">
    <property type="component" value="Unassembled WGS sequence"/>
</dbReference>
<dbReference type="SUPFAM" id="SSF116768">
    <property type="entry name" value="DNA-binding domain of EIN3-like"/>
    <property type="match status" value="1"/>
</dbReference>
<dbReference type="GO" id="GO:0005634">
    <property type="term" value="C:nucleus"/>
    <property type="evidence" value="ECO:0007669"/>
    <property type="project" value="UniProtKB-SubCell"/>
</dbReference>
<feature type="compositionally biased region" description="Low complexity" evidence="5">
    <location>
        <begin position="49"/>
        <end position="63"/>
    </location>
</feature>
<dbReference type="InterPro" id="IPR006957">
    <property type="entry name" value="EIN3"/>
</dbReference>
<evidence type="ECO:0000313" key="8">
    <source>
        <dbReference type="Proteomes" id="UP001210211"/>
    </source>
</evidence>
<feature type="domain" description="Ethylene insensitive 3-like DNA-binding" evidence="6">
    <location>
        <begin position="82"/>
        <end position="323"/>
    </location>
</feature>
<comment type="similarity">
    <text evidence="2">Belongs to the EIN3 family.</text>
</comment>
<organism evidence="7 8">
    <name type="scientific">Rhynchospora tenuis</name>
    <dbReference type="NCBI Taxonomy" id="198213"/>
    <lineage>
        <taxon>Eukaryota</taxon>
        <taxon>Viridiplantae</taxon>
        <taxon>Streptophyta</taxon>
        <taxon>Embryophyta</taxon>
        <taxon>Tracheophyta</taxon>
        <taxon>Spermatophyta</taxon>
        <taxon>Magnoliopsida</taxon>
        <taxon>Liliopsida</taxon>
        <taxon>Poales</taxon>
        <taxon>Cyperaceae</taxon>
        <taxon>Cyperoideae</taxon>
        <taxon>Rhynchosporeae</taxon>
        <taxon>Rhynchospora</taxon>
    </lineage>
</organism>
<reference evidence="7 8" key="1">
    <citation type="journal article" date="2022" name="Cell">
        <title>Repeat-based holocentromeres influence genome architecture and karyotype evolution.</title>
        <authorList>
            <person name="Hofstatter P.G."/>
            <person name="Thangavel G."/>
            <person name="Lux T."/>
            <person name="Neumann P."/>
            <person name="Vondrak T."/>
            <person name="Novak P."/>
            <person name="Zhang M."/>
            <person name="Costa L."/>
            <person name="Castellani M."/>
            <person name="Scott A."/>
            <person name="Toegelov H."/>
            <person name="Fuchs J."/>
            <person name="Mata-Sucre Y."/>
            <person name="Dias Y."/>
            <person name="Vanzela A.L.L."/>
            <person name="Huettel B."/>
            <person name="Almeida C.C.S."/>
            <person name="Simkova H."/>
            <person name="Souza G."/>
            <person name="Pedrosa-Harand A."/>
            <person name="Macas J."/>
            <person name="Mayer K.F.X."/>
            <person name="Houben A."/>
            <person name="Marques A."/>
        </authorList>
    </citation>
    <scope>NUCLEOTIDE SEQUENCE [LARGE SCALE GENOMIC DNA]</scope>
    <source>
        <strain evidence="7">RhyTen1mFocal</strain>
    </source>
</reference>
<dbReference type="GO" id="GO:0009873">
    <property type="term" value="P:ethylene-activated signaling pathway"/>
    <property type="evidence" value="ECO:0007669"/>
    <property type="project" value="UniProtKB-KW"/>
</dbReference>
<dbReference type="PANTHER" id="PTHR33305">
    <property type="entry name" value="ETHYLENE INSENSITIVE 3-LIKE 2 PROTEIN"/>
    <property type="match status" value="1"/>
</dbReference>
<dbReference type="EMBL" id="JAMRDG010000002">
    <property type="protein sequence ID" value="KAJ3684329.1"/>
    <property type="molecule type" value="Genomic_DNA"/>
</dbReference>
<dbReference type="Pfam" id="PF04873">
    <property type="entry name" value="EIN3_DNA-bd"/>
    <property type="match status" value="1"/>
</dbReference>
<name>A0AAD5W9M9_9POAL</name>
<dbReference type="Gene3D" id="1.10.3180.10">
    <property type="entry name" value="DNA-binding domain of EIN3-like"/>
    <property type="match status" value="1"/>
</dbReference>
<feature type="region of interest" description="Disordered" evidence="5">
    <location>
        <begin position="1"/>
        <end position="109"/>
    </location>
</feature>
<feature type="compositionally biased region" description="Polar residues" evidence="5">
    <location>
        <begin position="12"/>
        <end position="28"/>
    </location>
</feature>
<dbReference type="GO" id="GO:0003677">
    <property type="term" value="F:DNA binding"/>
    <property type="evidence" value="ECO:0007669"/>
    <property type="project" value="TreeGrafter"/>
</dbReference>
<proteinExistence type="inferred from homology"/>
<evidence type="ECO:0000256" key="2">
    <source>
        <dbReference type="ARBA" id="ARBA00009416"/>
    </source>
</evidence>
<evidence type="ECO:0000259" key="6">
    <source>
        <dbReference type="Pfam" id="PF04873"/>
    </source>
</evidence>
<comment type="caution">
    <text evidence="7">The sequence shown here is derived from an EMBL/GenBank/DDBJ whole genome shotgun (WGS) entry which is preliminary data.</text>
</comment>